<dbReference type="EC" id="2.7.9.2" evidence="5 15"/>
<dbReference type="GO" id="GO:0005524">
    <property type="term" value="F:ATP binding"/>
    <property type="evidence" value="ECO:0007669"/>
    <property type="project" value="UniProtKB-KW"/>
</dbReference>
<dbReference type="Gene3D" id="3.20.20.60">
    <property type="entry name" value="Phosphoenolpyruvate-binding domains"/>
    <property type="match status" value="1"/>
</dbReference>
<keyword evidence="7 15" id="KW-0808">Transferase</keyword>
<dbReference type="GO" id="GO:0006094">
    <property type="term" value="P:gluconeogenesis"/>
    <property type="evidence" value="ECO:0007669"/>
    <property type="project" value="UniProtKB-UniPathway"/>
</dbReference>
<evidence type="ECO:0000256" key="4">
    <source>
        <dbReference type="ARBA" id="ARBA00007837"/>
    </source>
</evidence>
<comment type="similarity">
    <text evidence="4 15">Belongs to the PEP-utilizing enzyme family.</text>
</comment>
<dbReference type="InterPro" id="IPR015813">
    <property type="entry name" value="Pyrv/PenolPyrv_kinase-like_dom"/>
</dbReference>
<dbReference type="InterPro" id="IPR008279">
    <property type="entry name" value="PEP-util_enz_mobile_dom"/>
</dbReference>
<comment type="pathway">
    <text evidence="3 15">Carbohydrate biosynthesis; gluconeogenesis.</text>
</comment>
<evidence type="ECO:0000256" key="6">
    <source>
        <dbReference type="ARBA" id="ARBA00021623"/>
    </source>
</evidence>
<keyword evidence="9 15" id="KW-0547">Nucleotide-binding</keyword>
<evidence type="ECO:0000256" key="8">
    <source>
        <dbReference type="ARBA" id="ARBA00022723"/>
    </source>
</evidence>
<organism evidence="19 20">
    <name type="scientific">Mycobacterium kyorinense</name>
    <dbReference type="NCBI Taxonomy" id="487514"/>
    <lineage>
        <taxon>Bacteria</taxon>
        <taxon>Bacillati</taxon>
        <taxon>Actinomycetota</taxon>
        <taxon>Actinomycetes</taxon>
        <taxon>Mycobacteriales</taxon>
        <taxon>Mycobacteriaceae</taxon>
        <taxon>Mycobacterium</taxon>
    </lineage>
</organism>
<comment type="catalytic activity">
    <reaction evidence="14 15">
        <text>pyruvate + ATP + H2O = phosphoenolpyruvate + AMP + phosphate + 2 H(+)</text>
        <dbReference type="Rhea" id="RHEA:11364"/>
        <dbReference type="ChEBI" id="CHEBI:15361"/>
        <dbReference type="ChEBI" id="CHEBI:15377"/>
        <dbReference type="ChEBI" id="CHEBI:15378"/>
        <dbReference type="ChEBI" id="CHEBI:30616"/>
        <dbReference type="ChEBI" id="CHEBI:43474"/>
        <dbReference type="ChEBI" id="CHEBI:58702"/>
        <dbReference type="ChEBI" id="CHEBI:456215"/>
        <dbReference type="EC" id="2.7.9.2"/>
    </reaction>
</comment>
<name>A0A1A2YSR1_9MYCO</name>
<evidence type="ECO:0000256" key="3">
    <source>
        <dbReference type="ARBA" id="ARBA00004742"/>
    </source>
</evidence>
<evidence type="ECO:0000259" key="18">
    <source>
        <dbReference type="Pfam" id="PF02896"/>
    </source>
</evidence>
<evidence type="ECO:0000256" key="7">
    <source>
        <dbReference type="ARBA" id="ARBA00022679"/>
    </source>
</evidence>
<dbReference type="InterPro" id="IPR006319">
    <property type="entry name" value="PEP_synth"/>
</dbReference>
<dbReference type="InterPro" id="IPR018274">
    <property type="entry name" value="PEP_util_AS"/>
</dbReference>
<keyword evidence="8 15" id="KW-0479">Metal-binding</keyword>
<dbReference type="Gene3D" id="3.30.1490.20">
    <property type="entry name" value="ATP-grasp fold, A domain"/>
    <property type="match status" value="1"/>
</dbReference>
<dbReference type="InterPro" id="IPR036637">
    <property type="entry name" value="Phosphohistidine_dom_sf"/>
</dbReference>
<dbReference type="Pfam" id="PF02896">
    <property type="entry name" value="PEP-utilizers_C"/>
    <property type="match status" value="1"/>
</dbReference>
<evidence type="ECO:0000256" key="15">
    <source>
        <dbReference type="PIRNR" id="PIRNR000854"/>
    </source>
</evidence>
<dbReference type="InterPro" id="IPR000121">
    <property type="entry name" value="PEP_util_C"/>
</dbReference>
<evidence type="ECO:0000313" key="20">
    <source>
        <dbReference type="Proteomes" id="UP000093592"/>
    </source>
</evidence>
<dbReference type="SUPFAM" id="SSF56059">
    <property type="entry name" value="Glutathione synthetase ATP-binding domain-like"/>
    <property type="match status" value="1"/>
</dbReference>
<evidence type="ECO:0000313" key="19">
    <source>
        <dbReference type="EMBL" id="OBI40277.1"/>
    </source>
</evidence>
<dbReference type="InterPro" id="IPR013815">
    <property type="entry name" value="ATP_grasp_subdomain_1"/>
</dbReference>
<evidence type="ECO:0000256" key="1">
    <source>
        <dbReference type="ARBA" id="ARBA00001946"/>
    </source>
</evidence>
<gene>
    <name evidence="19" type="ORF">A5707_10185</name>
</gene>
<evidence type="ECO:0000259" key="16">
    <source>
        <dbReference type="Pfam" id="PF00391"/>
    </source>
</evidence>
<dbReference type="Gene3D" id="3.50.30.10">
    <property type="entry name" value="Phosphohistidine domain"/>
    <property type="match status" value="1"/>
</dbReference>
<reference evidence="20" key="1">
    <citation type="submission" date="2016-06" db="EMBL/GenBank/DDBJ databases">
        <authorList>
            <person name="Sutton G."/>
            <person name="Brinkac L."/>
            <person name="Sanka R."/>
            <person name="Adams M."/>
            <person name="Lau E."/>
            <person name="Sam S."/>
            <person name="Sreng N."/>
            <person name="Him V."/>
            <person name="Kerleguer A."/>
            <person name="Cheng S."/>
        </authorList>
    </citation>
    <scope>NUCLEOTIDE SEQUENCE [LARGE SCALE GENOMIC DNA]</scope>
    <source>
        <strain evidence="20">E861</strain>
    </source>
</reference>
<dbReference type="PROSITE" id="PS00370">
    <property type="entry name" value="PEP_ENZYMES_PHOS_SITE"/>
    <property type="match status" value="1"/>
</dbReference>
<keyword evidence="11 15" id="KW-0067">ATP-binding</keyword>
<dbReference type="Pfam" id="PF00391">
    <property type="entry name" value="PEP-utilizers"/>
    <property type="match status" value="1"/>
</dbReference>
<comment type="function">
    <text evidence="2 15">Catalyzes the phosphorylation of pyruvate to phosphoenolpyruvate.</text>
</comment>
<dbReference type="NCBIfam" id="NF005057">
    <property type="entry name" value="PRK06464.1"/>
    <property type="match status" value="1"/>
</dbReference>
<dbReference type="AlphaFoldDB" id="A0A1A2YSR1"/>
<dbReference type="SUPFAM" id="SSF52009">
    <property type="entry name" value="Phosphohistidine domain"/>
    <property type="match status" value="1"/>
</dbReference>
<comment type="cofactor">
    <cofactor evidence="1 15">
        <name>Mg(2+)</name>
        <dbReference type="ChEBI" id="CHEBI:18420"/>
    </cofactor>
</comment>
<accession>A0A1A2YSR1</accession>
<dbReference type="PANTHER" id="PTHR43030">
    <property type="entry name" value="PHOSPHOENOLPYRUVATE SYNTHASE"/>
    <property type="match status" value="1"/>
</dbReference>
<evidence type="ECO:0000256" key="12">
    <source>
        <dbReference type="ARBA" id="ARBA00022842"/>
    </source>
</evidence>
<dbReference type="Proteomes" id="UP000093592">
    <property type="component" value="Unassembled WGS sequence"/>
</dbReference>
<keyword evidence="19" id="KW-0670">Pyruvate</keyword>
<evidence type="ECO:0000256" key="14">
    <source>
        <dbReference type="ARBA" id="ARBA00047700"/>
    </source>
</evidence>
<sequence>MGTQYVRDIASLRIGDADDAGGKGANLGELVAAGLPVPGGFVLMRVGYLDSMTAGGVDADLAALHTEALTRVGDAGRLDELCQRMRALVAKAGVDDIVRDQVVSAYQRLGTDVVVAVRSSATGEDGRDASFAGMNRTITNVAGVDALIDAVQSCWASLFTPRVLTYRATRGFTADPAMAVVVQQMVAPEQAGVAFTNDPSTGADHIVIEAALGQGEVVVSGKVQPDTYVIDRQTLQVVDSQVGYQDFKIVSGPDGTDAVVELGPAQANSRVLNDDALRGIAELAIATERHNGCPQDVEWAISSGKTWLVQARPITVLAGAAAGASRRGEVLVRGLPAAPGSASGAVRVLTRPEEGTRLTDGEVLVAPMTNPDWLPTIRRAAALVTETGGMTCHAAIVARELGVPCVVGARRATTTLRSGTVVTVDGTRGEIVAGRAATPQVSIADRTAPPVAAAPVTATKVYVNLAMPETAAAVASQDVDGVGLLRAEFMLTQALSGRHPRHLIAHGEQAGLVDALAESVGRIAAAFKPRPVIYRATDFRSNEFRGLVGGEQYEPVEHNPMIGYRGCYRYVKEPDLFALELQAIARVREQNPNVHLMIPFVRTRWELEECLSLVDASPLGRQRGLHRWVMAEVPSVLYWLPTYIGMGVDGVSIGSNDLTQLMLGVDRDSDVCAELFDESDPAVLDAIGQIIAIARKFGISSSLCGQAPSTNPMFAEHLVRLGITSVSVNPDAAAAARRGVAAAEQRLLLESARGGDSR</sequence>
<dbReference type="OrthoDB" id="9765468at2"/>
<evidence type="ECO:0000256" key="9">
    <source>
        <dbReference type="ARBA" id="ARBA00022741"/>
    </source>
</evidence>
<evidence type="ECO:0000256" key="5">
    <source>
        <dbReference type="ARBA" id="ARBA00011996"/>
    </source>
</evidence>
<dbReference type="PANTHER" id="PTHR43030:SF1">
    <property type="entry name" value="PHOSPHOENOLPYRUVATE SYNTHASE"/>
    <property type="match status" value="1"/>
</dbReference>
<keyword evidence="12 15" id="KW-0460">Magnesium</keyword>
<dbReference type="InterPro" id="IPR040442">
    <property type="entry name" value="Pyrv_kinase-like_dom_sf"/>
</dbReference>
<dbReference type="EMBL" id="LZKJ01000200">
    <property type="protein sequence ID" value="OBI40277.1"/>
    <property type="molecule type" value="Genomic_DNA"/>
</dbReference>
<evidence type="ECO:0000256" key="2">
    <source>
        <dbReference type="ARBA" id="ARBA00002988"/>
    </source>
</evidence>
<evidence type="ECO:0000259" key="17">
    <source>
        <dbReference type="Pfam" id="PF01326"/>
    </source>
</evidence>
<protein>
    <recommendedName>
        <fullName evidence="6 15">Phosphoenolpyruvate synthase</fullName>
        <shortName evidence="15">PEP synthase</shortName>
        <ecNumber evidence="5 15">2.7.9.2</ecNumber>
    </recommendedName>
    <alternativeName>
        <fullName evidence="13 15">Pyruvate, water dikinase</fullName>
    </alternativeName>
</protein>
<dbReference type="UniPathway" id="UPA00138"/>
<evidence type="ECO:0000256" key="13">
    <source>
        <dbReference type="ARBA" id="ARBA00033470"/>
    </source>
</evidence>
<dbReference type="RefSeq" id="WP_065016567.1">
    <property type="nucleotide sequence ID" value="NZ_LZKJ01000200.1"/>
</dbReference>
<dbReference type="PIRSF" id="PIRSF000854">
    <property type="entry name" value="PEP_synthase"/>
    <property type="match status" value="1"/>
</dbReference>
<evidence type="ECO:0000256" key="11">
    <source>
        <dbReference type="ARBA" id="ARBA00022840"/>
    </source>
</evidence>
<feature type="domain" description="Pyruvate phosphate dikinase AMP/ATP-binding" evidence="17">
    <location>
        <begin position="20"/>
        <end position="321"/>
    </location>
</feature>
<dbReference type="GO" id="GO:0046872">
    <property type="term" value="F:metal ion binding"/>
    <property type="evidence" value="ECO:0007669"/>
    <property type="project" value="UniProtKB-KW"/>
</dbReference>
<feature type="domain" description="PEP-utilising enzyme mobile" evidence="16">
    <location>
        <begin position="359"/>
        <end position="429"/>
    </location>
</feature>
<dbReference type="Pfam" id="PF01326">
    <property type="entry name" value="PPDK_N"/>
    <property type="match status" value="1"/>
</dbReference>
<dbReference type="Gene3D" id="3.30.470.20">
    <property type="entry name" value="ATP-grasp fold, B domain"/>
    <property type="match status" value="1"/>
</dbReference>
<comment type="caution">
    <text evidence="19">The sequence shown here is derived from an EMBL/GenBank/DDBJ whole genome shotgun (WGS) entry which is preliminary data.</text>
</comment>
<keyword evidence="10 15" id="KW-0418">Kinase</keyword>
<dbReference type="SUPFAM" id="SSF51621">
    <property type="entry name" value="Phosphoenolpyruvate/pyruvate domain"/>
    <property type="match status" value="1"/>
</dbReference>
<proteinExistence type="inferred from homology"/>
<dbReference type="GO" id="GO:0008986">
    <property type="term" value="F:pyruvate, water dikinase activity"/>
    <property type="evidence" value="ECO:0007669"/>
    <property type="project" value="UniProtKB-EC"/>
</dbReference>
<feature type="domain" description="PEP-utilising enzyme C-terminal" evidence="18">
    <location>
        <begin position="450"/>
        <end position="743"/>
    </location>
</feature>
<dbReference type="InterPro" id="IPR002192">
    <property type="entry name" value="PPDK_AMP/ATP-bd"/>
</dbReference>
<evidence type="ECO:0000256" key="10">
    <source>
        <dbReference type="ARBA" id="ARBA00022777"/>
    </source>
</evidence>